<evidence type="ECO:0000313" key="5">
    <source>
        <dbReference type="Proteomes" id="UP000016568"/>
    </source>
</evidence>
<keyword evidence="1" id="KW-0238">DNA-binding</keyword>
<dbReference type="PANTHER" id="PTHR46797">
    <property type="entry name" value="HTH-TYPE TRANSCRIPTIONAL REGULATOR"/>
    <property type="match status" value="1"/>
</dbReference>
<dbReference type="SUPFAM" id="SSF47413">
    <property type="entry name" value="lambda repressor-like DNA-binding domains"/>
    <property type="match status" value="1"/>
</dbReference>
<comment type="caution">
    <text evidence="4">The sequence shown here is derived from an EMBL/GenBank/DDBJ whole genome shotgun (WGS) entry which is preliminary data.</text>
</comment>
<dbReference type="GO" id="GO:0003700">
    <property type="term" value="F:DNA-binding transcription factor activity"/>
    <property type="evidence" value="ECO:0007669"/>
    <property type="project" value="TreeGrafter"/>
</dbReference>
<dbReference type="GO" id="GO:0005829">
    <property type="term" value="C:cytosol"/>
    <property type="evidence" value="ECO:0007669"/>
    <property type="project" value="TreeGrafter"/>
</dbReference>
<accession>U2YAM9</accession>
<dbReference type="AlphaFoldDB" id="U2YAM9"/>
<dbReference type="KEGG" id="ntd:EGO55_05205"/>
<organism evidence="4 5">
    <name type="scientific">Caenibius tardaugens NBRC 16725</name>
    <dbReference type="NCBI Taxonomy" id="1219035"/>
    <lineage>
        <taxon>Bacteria</taxon>
        <taxon>Pseudomonadati</taxon>
        <taxon>Pseudomonadota</taxon>
        <taxon>Alphaproteobacteria</taxon>
        <taxon>Sphingomonadales</taxon>
        <taxon>Erythrobacteraceae</taxon>
        <taxon>Caenibius</taxon>
    </lineage>
</organism>
<dbReference type="SMART" id="SM00530">
    <property type="entry name" value="HTH_XRE"/>
    <property type="match status" value="1"/>
</dbReference>
<dbReference type="OrthoDB" id="9795572at2"/>
<evidence type="ECO:0000313" key="4">
    <source>
        <dbReference type="EMBL" id="GAD50476.1"/>
    </source>
</evidence>
<dbReference type="EMBL" id="BASZ01000009">
    <property type="protein sequence ID" value="GAD50476.1"/>
    <property type="molecule type" value="Genomic_DNA"/>
</dbReference>
<dbReference type="Pfam" id="PF07238">
    <property type="entry name" value="PilZ"/>
    <property type="match status" value="1"/>
</dbReference>
<reference evidence="4 5" key="1">
    <citation type="submission" date="2013-09" db="EMBL/GenBank/DDBJ databases">
        <title>Whole genome shotgun sequence of Novosphingobium tardaugens NBRC 16725.</title>
        <authorList>
            <person name="Isaki S."/>
            <person name="Hosoyama A."/>
            <person name="Tsuchikane K."/>
            <person name="Katsumata H."/>
            <person name="Ando Y."/>
            <person name="Yamazaki S."/>
            <person name="Fujita N."/>
        </authorList>
    </citation>
    <scope>NUCLEOTIDE SEQUENCE [LARGE SCALE GENOMIC DNA]</scope>
    <source>
        <strain evidence="4 5">NBRC 16725</strain>
    </source>
</reference>
<evidence type="ECO:0000256" key="1">
    <source>
        <dbReference type="ARBA" id="ARBA00023125"/>
    </source>
</evidence>
<feature type="region of interest" description="Disordered" evidence="2">
    <location>
        <begin position="1"/>
        <end position="21"/>
    </location>
</feature>
<dbReference type="Gene3D" id="1.10.260.40">
    <property type="entry name" value="lambda repressor-like DNA-binding domains"/>
    <property type="match status" value="1"/>
</dbReference>
<dbReference type="Pfam" id="PF13560">
    <property type="entry name" value="HTH_31"/>
    <property type="match status" value="1"/>
</dbReference>
<evidence type="ECO:0000259" key="3">
    <source>
        <dbReference type="PROSITE" id="PS50943"/>
    </source>
</evidence>
<dbReference type="eggNOG" id="COG1396">
    <property type="taxonomic scope" value="Bacteria"/>
</dbReference>
<dbReference type="GO" id="GO:0035438">
    <property type="term" value="F:cyclic-di-GMP binding"/>
    <property type="evidence" value="ECO:0007669"/>
    <property type="project" value="InterPro"/>
</dbReference>
<keyword evidence="5" id="KW-1185">Reference proteome</keyword>
<proteinExistence type="predicted"/>
<protein>
    <recommendedName>
        <fullName evidence="3">HTH cro/C1-type domain-containing protein</fullName>
    </recommendedName>
</protein>
<dbReference type="PANTHER" id="PTHR46797:SF10">
    <property type="entry name" value="BLR1115 PROTEIN"/>
    <property type="match status" value="1"/>
</dbReference>
<dbReference type="InterPro" id="IPR001387">
    <property type="entry name" value="Cro/C1-type_HTH"/>
</dbReference>
<dbReference type="CDD" id="cd00093">
    <property type="entry name" value="HTH_XRE"/>
    <property type="match status" value="1"/>
</dbReference>
<gene>
    <name evidence="4" type="ORF">NT2_09_00840</name>
</gene>
<name>U2YAM9_9SPHN</name>
<dbReference type="InterPro" id="IPR010982">
    <property type="entry name" value="Lambda_DNA-bd_dom_sf"/>
</dbReference>
<dbReference type="GO" id="GO:0003677">
    <property type="term" value="F:DNA binding"/>
    <property type="evidence" value="ECO:0007669"/>
    <property type="project" value="UniProtKB-KW"/>
</dbReference>
<dbReference type="RefSeq" id="WP_021691294.1">
    <property type="nucleotide sequence ID" value="NZ_BASZ01000009.1"/>
</dbReference>
<dbReference type="Proteomes" id="UP000016568">
    <property type="component" value="Unassembled WGS sequence"/>
</dbReference>
<dbReference type="PROSITE" id="PS50943">
    <property type="entry name" value="HTH_CROC1"/>
    <property type="match status" value="1"/>
</dbReference>
<evidence type="ECO:0000256" key="2">
    <source>
        <dbReference type="SAM" id="MobiDB-lite"/>
    </source>
</evidence>
<sequence length="235" mass="25051">MANEAQLLKAPDLADQRGSPRRRLSLDATGKIGSAWMLGMRVLDLSETGILLESETRLPLDEHFEVCLPFTGLRMAHVVWAGGNTFGCQFDEPIGPAIVAAVGVPGGGSRSLSLASGHDDPADGAAAGESFGARLKRLRRARRITMVGLARQIGVSKPTIWKWEKNETHPREKLIGPLADALGVARSELLHGQAAPEHTVHAPADTFGDALQVYKAGIAKLAGTSVDKVEITIRL</sequence>
<dbReference type="InterPro" id="IPR009875">
    <property type="entry name" value="PilZ_domain"/>
</dbReference>
<dbReference type="SUPFAM" id="SSF141371">
    <property type="entry name" value="PilZ domain-like"/>
    <property type="match status" value="1"/>
</dbReference>
<dbReference type="InterPro" id="IPR050807">
    <property type="entry name" value="TransReg_Diox_bact_type"/>
</dbReference>
<feature type="domain" description="HTH cro/C1-type" evidence="3">
    <location>
        <begin position="135"/>
        <end position="189"/>
    </location>
</feature>